<evidence type="ECO:0000256" key="1">
    <source>
        <dbReference type="ARBA" id="ARBA00004123"/>
    </source>
</evidence>
<dbReference type="GO" id="GO:0005634">
    <property type="term" value="C:nucleus"/>
    <property type="evidence" value="ECO:0007669"/>
    <property type="project" value="UniProtKB-SubCell"/>
</dbReference>
<evidence type="ECO:0000313" key="7">
    <source>
        <dbReference type="Proteomes" id="UP000077266"/>
    </source>
</evidence>
<dbReference type="EMBL" id="KV425905">
    <property type="protein sequence ID" value="KZV99871.1"/>
    <property type="molecule type" value="Genomic_DNA"/>
</dbReference>
<gene>
    <name evidence="6" type="ORF">EXIGLDRAFT_588400</name>
</gene>
<keyword evidence="5" id="KW-0539">Nucleus</keyword>
<evidence type="ECO:0000256" key="5">
    <source>
        <dbReference type="ARBA" id="ARBA00023242"/>
    </source>
</evidence>
<evidence type="ECO:0000256" key="4">
    <source>
        <dbReference type="ARBA" id="ARBA00022833"/>
    </source>
</evidence>
<feature type="non-terminal residue" evidence="6">
    <location>
        <position position="1"/>
    </location>
</feature>
<dbReference type="OrthoDB" id="2677917at2759"/>
<dbReference type="GO" id="GO:0008270">
    <property type="term" value="F:zinc ion binding"/>
    <property type="evidence" value="ECO:0007669"/>
    <property type="project" value="UniProtKB-KW"/>
</dbReference>
<accession>A0A165MWQ4</accession>
<keyword evidence="2" id="KW-0479">Metal-binding</keyword>
<evidence type="ECO:0000256" key="2">
    <source>
        <dbReference type="ARBA" id="ARBA00022723"/>
    </source>
</evidence>
<sequence>QRAERLSAKWVAPTYAFYQPTPTIGHKDGRRYHDFHCMGKSGSCKHAVRRYLDGTNSGSTSNMRKHAKVCWGDAAVEAADAEGSADAARKSLAPASKQGTITAAFERTGKGKVTYKHTQHTKAEMRATIVKWVARSQRPFSIVEDEDFHELMKTGRPGLWIPSASTVARDVRTVFKNARKRVSNLLKAHDGALNFTTDAWTSPNH</sequence>
<name>A0A165MWQ4_EXIGL</name>
<dbReference type="InParanoid" id="A0A165MWQ4"/>
<evidence type="ECO:0000313" key="6">
    <source>
        <dbReference type="EMBL" id="KZV99871.1"/>
    </source>
</evidence>
<dbReference type="STRING" id="1314781.A0A165MWQ4"/>
<organism evidence="6 7">
    <name type="scientific">Exidia glandulosa HHB12029</name>
    <dbReference type="NCBI Taxonomy" id="1314781"/>
    <lineage>
        <taxon>Eukaryota</taxon>
        <taxon>Fungi</taxon>
        <taxon>Dikarya</taxon>
        <taxon>Basidiomycota</taxon>
        <taxon>Agaricomycotina</taxon>
        <taxon>Agaricomycetes</taxon>
        <taxon>Auriculariales</taxon>
        <taxon>Exidiaceae</taxon>
        <taxon>Exidia</taxon>
    </lineage>
</organism>
<evidence type="ECO:0008006" key="8">
    <source>
        <dbReference type="Google" id="ProtNLM"/>
    </source>
</evidence>
<comment type="subcellular location">
    <subcellularLocation>
        <location evidence="1">Nucleus</location>
    </subcellularLocation>
</comment>
<dbReference type="PANTHER" id="PTHR46481">
    <property type="entry name" value="ZINC FINGER BED DOMAIN-CONTAINING PROTEIN 4"/>
    <property type="match status" value="1"/>
</dbReference>
<feature type="non-terminal residue" evidence="6">
    <location>
        <position position="205"/>
    </location>
</feature>
<proteinExistence type="predicted"/>
<keyword evidence="7" id="KW-1185">Reference proteome</keyword>
<dbReference type="PANTHER" id="PTHR46481:SF10">
    <property type="entry name" value="ZINC FINGER BED DOMAIN-CONTAINING PROTEIN 39"/>
    <property type="match status" value="1"/>
</dbReference>
<dbReference type="SUPFAM" id="SSF140996">
    <property type="entry name" value="Hermes dimerisation domain"/>
    <property type="match status" value="1"/>
</dbReference>
<protein>
    <recommendedName>
        <fullName evidence="8">BED-type domain-containing protein</fullName>
    </recommendedName>
</protein>
<dbReference type="InterPro" id="IPR052035">
    <property type="entry name" value="ZnF_BED_domain_contain"/>
</dbReference>
<keyword evidence="3" id="KW-0863">Zinc-finger</keyword>
<evidence type="ECO:0000256" key="3">
    <source>
        <dbReference type="ARBA" id="ARBA00022771"/>
    </source>
</evidence>
<keyword evidence="4" id="KW-0862">Zinc</keyword>
<dbReference type="Proteomes" id="UP000077266">
    <property type="component" value="Unassembled WGS sequence"/>
</dbReference>
<reference evidence="6 7" key="1">
    <citation type="journal article" date="2016" name="Mol. Biol. Evol.">
        <title>Comparative Genomics of Early-Diverging Mushroom-Forming Fungi Provides Insights into the Origins of Lignocellulose Decay Capabilities.</title>
        <authorList>
            <person name="Nagy L.G."/>
            <person name="Riley R."/>
            <person name="Tritt A."/>
            <person name="Adam C."/>
            <person name="Daum C."/>
            <person name="Floudas D."/>
            <person name="Sun H."/>
            <person name="Yadav J.S."/>
            <person name="Pangilinan J."/>
            <person name="Larsson K.H."/>
            <person name="Matsuura K."/>
            <person name="Barry K."/>
            <person name="Labutti K."/>
            <person name="Kuo R."/>
            <person name="Ohm R.A."/>
            <person name="Bhattacharya S.S."/>
            <person name="Shirouzu T."/>
            <person name="Yoshinaga Y."/>
            <person name="Martin F.M."/>
            <person name="Grigoriev I.V."/>
            <person name="Hibbett D.S."/>
        </authorList>
    </citation>
    <scope>NUCLEOTIDE SEQUENCE [LARGE SCALE GENOMIC DNA]</scope>
    <source>
        <strain evidence="6 7">HHB12029</strain>
    </source>
</reference>
<dbReference type="AlphaFoldDB" id="A0A165MWQ4"/>